<dbReference type="AlphaFoldDB" id="A0A7S1RJE3"/>
<protein>
    <submittedName>
        <fullName evidence="1">Uncharacterized protein</fullName>
    </submittedName>
</protein>
<accession>A0A7S1RJE3</accession>
<name>A0A7S1RJE3_ALECA</name>
<sequence length="161" mass="16953">MAQAPRNPSRVAHALSIGPRSALLPFTLEEMPLTPRILLAARVLGTVVAVAGRPDLRTEVAIGADGIMRGQEALPYIGDGVSFLQGAGISVIEVGATGESTWAGATGQVYDEAFEDDESLLQTQMLSTAGAVADLEEEAYAIDTSPVYLLQDSFRLVPQDP</sequence>
<reference evidence="1" key="1">
    <citation type="submission" date="2021-01" db="EMBL/GenBank/DDBJ databases">
        <authorList>
            <person name="Corre E."/>
            <person name="Pelletier E."/>
            <person name="Niang G."/>
            <person name="Scheremetjew M."/>
            <person name="Finn R."/>
            <person name="Kale V."/>
            <person name="Holt S."/>
            <person name="Cochrane G."/>
            <person name="Meng A."/>
            <person name="Brown T."/>
            <person name="Cohen L."/>
        </authorList>
    </citation>
    <scope>NUCLEOTIDE SEQUENCE</scope>
    <source>
        <strain evidence="1">OF101</strain>
    </source>
</reference>
<organism evidence="1">
    <name type="scientific">Alexandrium catenella</name>
    <name type="common">Red tide dinoflagellate</name>
    <name type="synonym">Gonyaulax catenella</name>
    <dbReference type="NCBI Taxonomy" id="2925"/>
    <lineage>
        <taxon>Eukaryota</taxon>
        <taxon>Sar</taxon>
        <taxon>Alveolata</taxon>
        <taxon>Dinophyceae</taxon>
        <taxon>Gonyaulacales</taxon>
        <taxon>Pyrocystaceae</taxon>
        <taxon>Alexandrium</taxon>
    </lineage>
</organism>
<evidence type="ECO:0000313" key="1">
    <source>
        <dbReference type="EMBL" id="CAD9167745.1"/>
    </source>
</evidence>
<gene>
    <name evidence="1" type="ORF">ACAT0790_LOCUS44513</name>
</gene>
<dbReference type="EMBL" id="HBGE01074301">
    <property type="protein sequence ID" value="CAD9167745.1"/>
    <property type="molecule type" value="Transcribed_RNA"/>
</dbReference>
<proteinExistence type="predicted"/>